<dbReference type="AlphaFoldDB" id="A0A6A5T5A5"/>
<keyword evidence="1 2" id="KW-0147">Chitin-binding</keyword>
<proteinExistence type="predicted"/>
<evidence type="ECO:0000256" key="3">
    <source>
        <dbReference type="SAM" id="SignalP"/>
    </source>
</evidence>
<organism evidence="5 6">
    <name type="scientific">Clathrospora elynae</name>
    <dbReference type="NCBI Taxonomy" id="706981"/>
    <lineage>
        <taxon>Eukaryota</taxon>
        <taxon>Fungi</taxon>
        <taxon>Dikarya</taxon>
        <taxon>Ascomycota</taxon>
        <taxon>Pezizomycotina</taxon>
        <taxon>Dothideomycetes</taxon>
        <taxon>Pleosporomycetidae</taxon>
        <taxon>Pleosporales</taxon>
        <taxon>Diademaceae</taxon>
        <taxon>Clathrospora</taxon>
    </lineage>
</organism>
<evidence type="ECO:0000313" key="5">
    <source>
        <dbReference type="EMBL" id="KAF1947793.1"/>
    </source>
</evidence>
<dbReference type="EMBL" id="ML975997">
    <property type="protein sequence ID" value="KAF1947793.1"/>
    <property type="molecule type" value="Genomic_DNA"/>
</dbReference>
<dbReference type="PANTHER" id="PTHR36195:SF4">
    <property type="entry name" value="DOMAIN PROTEIN, PUTATIVE (AFU_ORTHOLOGUE AFUA_5G01990)-RELATED"/>
    <property type="match status" value="1"/>
</dbReference>
<dbReference type="PROSITE" id="PS50941">
    <property type="entry name" value="CHIT_BIND_I_2"/>
    <property type="match status" value="1"/>
</dbReference>
<reference evidence="5" key="1">
    <citation type="journal article" date="2020" name="Stud. Mycol.">
        <title>101 Dothideomycetes genomes: a test case for predicting lifestyles and emergence of pathogens.</title>
        <authorList>
            <person name="Haridas S."/>
            <person name="Albert R."/>
            <person name="Binder M."/>
            <person name="Bloem J."/>
            <person name="Labutti K."/>
            <person name="Salamov A."/>
            <person name="Andreopoulos B."/>
            <person name="Baker S."/>
            <person name="Barry K."/>
            <person name="Bills G."/>
            <person name="Bluhm B."/>
            <person name="Cannon C."/>
            <person name="Castanera R."/>
            <person name="Culley D."/>
            <person name="Daum C."/>
            <person name="Ezra D."/>
            <person name="Gonzalez J."/>
            <person name="Henrissat B."/>
            <person name="Kuo A."/>
            <person name="Liang C."/>
            <person name="Lipzen A."/>
            <person name="Lutzoni F."/>
            <person name="Magnuson J."/>
            <person name="Mondo S."/>
            <person name="Nolan M."/>
            <person name="Ohm R."/>
            <person name="Pangilinan J."/>
            <person name="Park H.-J."/>
            <person name="Ramirez L."/>
            <person name="Alfaro M."/>
            <person name="Sun H."/>
            <person name="Tritt A."/>
            <person name="Yoshinaga Y."/>
            <person name="Zwiers L.-H."/>
            <person name="Turgeon B."/>
            <person name="Goodwin S."/>
            <person name="Spatafora J."/>
            <person name="Crous P."/>
            <person name="Grigoriev I."/>
        </authorList>
    </citation>
    <scope>NUCLEOTIDE SEQUENCE</scope>
    <source>
        <strain evidence="5">CBS 161.51</strain>
    </source>
</reference>
<dbReference type="Gene3D" id="3.30.60.10">
    <property type="entry name" value="Endochitinase-like"/>
    <property type="match status" value="1"/>
</dbReference>
<dbReference type="InterPro" id="IPR001002">
    <property type="entry name" value="Chitin-bd_1"/>
</dbReference>
<evidence type="ECO:0000313" key="6">
    <source>
        <dbReference type="Proteomes" id="UP000800038"/>
    </source>
</evidence>
<name>A0A6A5T5A5_9PLEO</name>
<dbReference type="InterPro" id="IPR006771">
    <property type="entry name" value="CetA-like"/>
</dbReference>
<feature type="chain" id="PRO_5025560276" description="Chitin-binding type-1 domain-containing protein" evidence="3">
    <location>
        <begin position="21"/>
        <end position="250"/>
    </location>
</feature>
<dbReference type="PANTHER" id="PTHR36195">
    <property type="entry name" value="DOMAIN PROTEIN, PUTATIVE (AFU_ORTHOLOGUE AFUA_5G01990)-RELATED-RELATED"/>
    <property type="match status" value="1"/>
</dbReference>
<keyword evidence="3" id="KW-0732">Signal</keyword>
<comment type="caution">
    <text evidence="2">Lacks conserved residue(s) required for the propagation of feature annotation.</text>
</comment>
<feature type="domain" description="Chitin-binding type-1" evidence="4">
    <location>
        <begin position="205"/>
        <end position="250"/>
    </location>
</feature>
<dbReference type="InterPro" id="IPR036861">
    <property type="entry name" value="Endochitinase-like_sf"/>
</dbReference>
<dbReference type="OrthoDB" id="1193027at2759"/>
<dbReference type="Proteomes" id="UP000800038">
    <property type="component" value="Unassembled WGS sequence"/>
</dbReference>
<dbReference type="Pfam" id="PF04681">
    <property type="entry name" value="Bys1"/>
    <property type="match status" value="1"/>
</dbReference>
<feature type="signal peptide" evidence="3">
    <location>
        <begin position="1"/>
        <end position="20"/>
    </location>
</feature>
<keyword evidence="2" id="KW-1015">Disulfide bond</keyword>
<keyword evidence="6" id="KW-1185">Reference proteome</keyword>
<evidence type="ECO:0000256" key="1">
    <source>
        <dbReference type="ARBA" id="ARBA00022669"/>
    </source>
</evidence>
<feature type="disulfide bond" evidence="2">
    <location>
        <begin position="224"/>
        <end position="238"/>
    </location>
</feature>
<gene>
    <name evidence="5" type="ORF">EJ02DRAFT_5010</name>
</gene>
<evidence type="ECO:0000259" key="4">
    <source>
        <dbReference type="PROSITE" id="PS50941"/>
    </source>
</evidence>
<dbReference type="SUPFAM" id="SSF57016">
    <property type="entry name" value="Plant lectins/antimicrobial peptides"/>
    <property type="match status" value="1"/>
</dbReference>
<sequence>MKTTFVQGLCLLAFASLAAATNSVKFINKCPYPIYFWTVGPGGSKIPAEDHDRNEVPADSTVVHEMLNTEYLGGGMSIKIRDFPWYQVAPAGIIQVEYNLEPSRGAMWYDLSAIDCDRSVGPNHPLFCPLIGGGMSLYVPGTEEGACPPAWCANGHCVNTYEEHGSWYGEPSSMCWAGADIHVETCTHEVGPHTFQGQELTTSTDGTCARSTGYTCAGSIFGDCCSQYGFCGSSPDYCYTGCQGEYGICP</sequence>
<protein>
    <recommendedName>
        <fullName evidence="4">Chitin-binding type-1 domain-containing protein</fullName>
    </recommendedName>
</protein>
<dbReference type="GO" id="GO:0008061">
    <property type="term" value="F:chitin binding"/>
    <property type="evidence" value="ECO:0007669"/>
    <property type="project" value="UniProtKB-UniRule"/>
</dbReference>
<dbReference type="CDD" id="cd11618">
    <property type="entry name" value="ChtBD1_1"/>
    <property type="match status" value="1"/>
</dbReference>
<accession>A0A6A5T5A5</accession>
<evidence type="ECO:0000256" key="2">
    <source>
        <dbReference type="PROSITE-ProRule" id="PRU00261"/>
    </source>
</evidence>